<keyword evidence="1" id="KW-0812">Transmembrane</keyword>
<organism evidence="3 4">
    <name type="scientific">Smittium culicis</name>
    <dbReference type="NCBI Taxonomy" id="133412"/>
    <lineage>
        <taxon>Eukaryota</taxon>
        <taxon>Fungi</taxon>
        <taxon>Fungi incertae sedis</taxon>
        <taxon>Zoopagomycota</taxon>
        <taxon>Kickxellomycotina</taxon>
        <taxon>Harpellomycetes</taxon>
        <taxon>Harpellales</taxon>
        <taxon>Legeriomycetaceae</taxon>
        <taxon>Smittium</taxon>
    </lineage>
</organism>
<dbReference type="OrthoDB" id="2507140at2759"/>
<evidence type="ECO:0000313" key="3">
    <source>
        <dbReference type="EMBL" id="OMJ16441.1"/>
    </source>
</evidence>
<dbReference type="Proteomes" id="UP000187283">
    <property type="component" value="Unassembled WGS sequence"/>
</dbReference>
<name>A0A1R1XP80_9FUNG</name>
<feature type="signal peptide" evidence="2">
    <location>
        <begin position="1"/>
        <end position="20"/>
    </location>
</feature>
<evidence type="ECO:0000313" key="4">
    <source>
        <dbReference type="Proteomes" id="UP000187283"/>
    </source>
</evidence>
<keyword evidence="4" id="KW-1185">Reference proteome</keyword>
<evidence type="ECO:0000256" key="2">
    <source>
        <dbReference type="SAM" id="SignalP"/>
    </source>
</evidence>
<protein>
    <recommendedName>
        <fullName evidence="5">Extracellular membrane protein CFEM domain-containing protein</fullName>
    </recommendedName>
</protein>
<evidence type="ECO:0008006" key="5">
    <source>
        <dbReference type="Google" id="ProtNLM"/>
    </source>
</evidence>
<proteinExistence type="predicted"/>
<dbReference type="AlphaFoldDB" id="A0A1R1XP80"/>
<accession>A0A1R1XP80</accession>
<feature type="chain" id="PRO_5012819727" description="Extracellular membrane protein CFEM domain-containing protein" evidence="2">
    <location>
        <begin position="21"/>
        <end position="166"/>
    </location>
</feature>
<reference evidence="3 4" key="1">
    <citation type="submission" date="2017-01" db="EMBL/GenBank/DDBJ databases">
        <authorList>
            <person name="Mah S.A."/>
            <person name="Swanson W.J."/>
            <person name="Moy G.W."/>
            <person name="Vacquier V.D."/>
        </authorList>
    </citation>
    <scope>NUCLEOTIDE SEQUENCE [LARGE SCALE GENOMIC DNA]</scope>
    <source>
        <strain evidence="3 4">GSMNP</strain>
    </source>
</reference>
<sequence length="166" mass="17776">MKFYQIVLAISVAIIAFVAADCDSEETLKQCIAYVTEYRASNCKGETDYECICAWDSQLATCFSVCQDDDSKKDLMNAALSNAKVSCDKFKAQSEKLRSNVTSTASSTASYAKPTSSVDGLIQSGRNNTRGGKVATELIQNSASQYIGNLMGVSACIVFSIIAVAI</sequence>
<feature type="transmembrane region" description="Helical" evidence="1">
    <location>
        <begin position="146"/>
        <end position="165"/>
    </location>
</feature>
<keyword evidence="1" id="KW-0472">Membrane</keyword>
<evidence type="ECO:0000256" key="1">
    <source>
        <dbReference type="SAM" id="Phobius"/>
    </source>
</evidence>
<comment type="caution">
    <text evidence="3">The sequence shown here is derived from an EMBL/GenBank/DDBJ whole genome shotgun (WGS) entry which is preliminary data.</text>
</comment>
<keyword evidence="1" id="KW-1133">Transmembrane helix</keyword>
<gene>
    <name evidence="3" type="ORF">AYI70_g6589</name>
</gene>
<keyword evidence="2" id="KW-0732">Signal</keyword>
<dbReference type="EMBL" id="LSSN01002335">
    <property type="protein sequence ID" value="OMJ16441.1"/>
    <property type="molecule type" value="Genomic_DNA"/>
</dbReference>